<keyword evidence="4" id="KW-1185">Reference proteome</keyword>
<feature type="region of interest" description="Disordered" evidence="1">
    <location>
        <begin position="1"/>
        <end position="25"/>
    </location>
</feature>
<dbReference type="AlphaFoldDB" id="A0A495JN50"/>
<accession>A0A495JN50</accession>
<dbReference type="RefSeq" id="WP_147457100.1">
    <property type="nucleotide sequence ID" value="NZ_RBKT01000001.1"/>
</dbReference>
<name>A0A495JN50_9ACTN</name>
<reference evidence="3 4" key="1">
    <citation type="submission" date="2018-10" db="EMBL/GenBank/DDBJ databases">
        <title>Sequencing the genomes of 1000 actinobacteria strains.</title>
        <authorList>
            <person name="Klenk H.-P."/>
        </authorList>
    </citation>
    <scope>NUCLEOTIDE SEQUENCE [LARGE SCALE GENOMIC DNA]</scope>
    <source>
        <strain evidence="3 4">DSM 45175</strain>
    </source>
</reference>
<gene>
    <name evidence="3" type="ORF">BDK92_4809</name>
</gene>
<dbReference type="EMBL" id="RBKT01000001">
    <property type="protein sequence ID" value="RKR90436.1"/>
    <property type="molecule type" value="Genomic_DNA"/>
</dbReference>
<keyword evidence="2" id="KW-0812">Transmembrane</keyword>
<feature type="region of interest" description="Disordered" evidence="1">
    <location>
        <begin position="63"/>
        <end position="158"/>
    </location>
</feature>
<keyword evidence="2" id="KW-0472">Membrane</keyword>
<proteinExistence type="predicted"/>
<sequence length="158" mass="15995">MHVSQREQDEQVAGNGPQTVQPVFLDQTGRRRRLTVTIGSGVAAALLASLALIGLGLFGGTSAVIPGWPGGDSGSGPRPETRIEEMSPSPGSAGRNDQVSVTAPTHVATRSSVPAPPRPAPSSVSPLPSSGVTTQPGQGGLHRNTPSGRPDKSPGKPS</sequence>
<evidence type="ECO:0000313" key="4">
    <source>
        <dbReference type="Proteomes" id="UP000277671"/>
    </source>
</evidence>
<comment type="caution">
    <text evidence="3">The sequence shown here is derived from an EMBL/GenBank/DDBJ whole genome shotgun (WGS) entry which is preliminary data.</text>
</comment>
<organism evidence="3 4">
    <name type="scientific">Micromonospora pisi</name>
    <dbReference type="NCBI Taxonomy" id="589240"/>
    <lineage>
        <taxon>Bacteria</taxon>
        <taxon>Bacillati</taxon>
        <taxon>Actinomycetota</taxon>
        <taxon>Actinomycetes</taxon>
        <taxon>Micromonosporales</taxon>
        <taxon>Micromonosporaceae</taxon>
        <taxon>Micromonospora</taxon>
    </lineage>
</organism>
<keyword evidence="2" id="KW-1133">Transmembrane helix</keyword>
<dbReference type="Proteomes" id="UP000277671">
    <property type="component" value="Unassembled WGS sequence"/>
</dbReference>
<feature type="compositionally biased region" description="Low complexity" evidence="1">
    <location>
        <begin position="121"/>
        <end position="130"/>
    </location>
</feature>
<evidence type="ECO:0000256" key="2">
    <source>
        <dbReference type="SAM" id="Phobius"/>
    </source>
</evidence>
<feature type="compositionally biased region" description="Basic and acidic residues" evidence="1">
    <location>
        <begin position="149"/>
        <end position="158"/>
    </location>
</feature>
<evidence type="ECO:0000256" key="1">
    <source>
        <dbReference type="SAM" id="MobiDB-lite"/>
    </source>
</evidence>
<feature type="transmembrane region" description="Helical" evidence="2">
    <location>
        <begin position="34"/>
        <end position="58"/>
    </location>
</feature>
<evidence type="ECO:0000313" key="3">
    <source>
        <dbReference type="EMBL" id="RKR90436.1"/>
    </source>
</evidence>
<protein>
    <submittedName>
        <fullName evidence="3">Uncharacterized protein</fullName>
    </submittedName>
</protein>